<dbReference type="InterPro" id="IPR029033">
    <property type="entry name" value="His_PPase_superfam"/>
</dbReference>
<dbReference type="SUPFAM" id="SSF53448">
    <property type="entry name" value="Nucleotide-diphospho-sugar transferases"/>
    <property type="match status" value="1"/>
</dbReference>
<organism evidence="4 5">
    <name type="scientific">Zhenpiania hominis</name>
    <dbReference type="NCBI Taxonomy" id="2763644"/>
    <lineage>
        <taxon>Bacteria</taxon>
        <taxon>Bacillati</taxon>
        <taxon>Bacillota</taxon>
        <taxon>Clostridia</taxon>
        <taxon>Peptostreptococcales</taxon>
        <taxon>Anaerovoracaceae</taxon>
        <taxon>Zhenpiania</taxon>
    </lineage>
</organism>
<comment type="caution">
    <text evidence="4">The sequence shown here is derived from an EMBL/GenBank/DDBJ whole genome shotgun (WGS) entry which is preliminary data.</text>
</comment>
<dbReference type="Gene3D" id="3.40.50.1240">
    <property type="entry name" value="Phosphoglycerate mutase-like"/>
    <property type="match status" value="1"/>
</dbReference>
<dbReference type="SMART" id="SM00855">
    <property type="entry name" value="PGAM"/>
    <property type="match status" value="1"/>
</dbReference>
<dbReference type="CDD" id="cd07067">
    <property type="entry name" value="HP_PGM_like"/>
    <property type="match status" value="1"/>
</dbReference>
<feature type="active site" description="Tele-phosphohistidine intermediate" evidence="1">
    <location>
        <position position="223"/>
    </location>
</feature>
<reference evidence="4" key="1">
    <citation type="submission" date="2020-08" db="EMBL/GenBank/DDBJ databases">
        <title>Genome public.</title>
        <authorList>
            <person name="Liu C."/>
            <person name="Sun Q."/>
        </authorList>
    </citation>
    <scope>NUCLEOTIDE SEQUENCE</scope>
    <source>
        <strain evidence="4">BX12</strain>
    </source>
</reference>
<dbReference type="PANTHER" id="PTHR43777:SF1">
    <property type="entry name" value="MOLYBDENUM COFACTOR CYTIDYLYLTRANSFERASE"/>
    <property type="match status" value="1"/>
</dbReference>
<dbReference type="AlphaFoldDB" id="A0A923SW38"/>
<dbReference type="Pfam" id="PF00300">
    <property type="entry name" value="His_Phos_1"/>
    <property type="match status" value="1"/>
</dbReference>
<proteinExistence type="predicted"/>
<dbReference type="GO" id="GO:0016779">
    <property type="term" value="F:nucleotidyltransferase activity"/>
    <property type="evidence" value="ECO:0007669"/>
    <property type="project" value="UniProtKB-ARBA"/>
</dbReference>
<dbReference type="Pfam" id="PF12804">
    <property type="entry name" value="NTP_transf_3"/>
    <property type="match status" value="1"/>
</dbReference>
<feature type="active site" description="Proton donor/acceptor" evidence="1">
    <location>
        <position position="299"/>
    </location>
</feature>
<feature type="binding site" evidence="2">
    <location>
        <position position="274"/>
    </location>
    <ligand>
        <name>substrate</name>
    </ligand>
</feature>
<protein>
    <submittedName>
        <fullName evidence="4">Histidine phosphatase family protein</fullName>
    </submittedName>
</protein>
<dbReference type="InterPro" id="IPR025877">
    <property type="entry name" value="MobA-like_NTP_Trfase"/>
</dbReference>
<gene>
    <name evidence="4" type="ORF">H9L42_08985</name>
</gene>
<dbReference type="RefSeq" id="WP_187303067.1">
    <property type="nucleotide sequence ID" value="NZ_JACRYT010000008.1"/>
</dbReference>
<sequence length="401" mass="45058">MEEKQRGKQFGACILAAGFSSRMGSFKPLLPLNDETVIERVLRVSKAAGICNIVVATGHSRDKLSPILSAAGAREAYNPRFKEGMFTSIQAGVAALPPELEGFFILPVDCPLITEEIMRALVHRFDPNRFTVPCYRGKKGHPLLVPRKYREEILKHDGQGGLKAITDRDFSLMQRVEVDYEGVVMDMDTPQAYAEIKAYLAGGCRSDNLSRLAEGRRFFLVRHGQIRQHKEKIFLGQTDVPLSEEGRKQAEAAGKRLANLFPKTDRIYTSDLLRAAQTAEILGKQTGIFHIVPEKGLREMNLGPWDGKFISEIKREFPEEYEKRGTHLLIYKMGHGSENFFDLQYRVMKTLSRILKTDDSRDLILTAHSGVLRGIANNLVGKDISDPWEKMKNGEVRVIGG</sequence>
<evidence type="ECO:0000313" key="4">
    <source>
        <dbReference type="EMBL" id="MBC6679963.1"/>
    </source>
</evidence>
<dbReference type="Gene3D" id="3.90.550.10">
    <property type="entry name" value="Spore Coat Polysaccharide Biosynthesis Protein SpsA, Chain A"/>
    <property type="match status" value="1"/>
</dbReference>
<accession>A0A923SW38</accession>
<dbReference type="SUPFAM" id="SSF53254">
    <property type="entry name" value="Phosphoglycerate mutase-like"/>
    <property type="match status" value="1"/>
</dbReference>
<dbReference type="InterPro" id="IPR029044">
    <property type="entry name" value="Nucleotide-diphossugar_trans"/>
</dbReference>
<name>A0A923SW38_9FIRM</name>
<dbReference type="Proteomes" id="UP000602647">
    <property type="component" value="Unassembled WGS sequence"/>
</dbReference>
<feature type="domain" description="MobA-like NTP transferase" evidence="3">
    <location>
        <begin position="12"/>
        <end position="168"/>
    </location>
</feature>
<evidence type="ECO:0000259" key="3">
    <source>
        <dbReference type="Pfam" id="PF12804"/>
    </source>
</evidence>
<dbReference type="InterPro" id="IPR013078">
    <property type="entry name" value="His_Pase_superF_clade-1"/>
</dbReference>
<dbReference type="EMBL" id="JACRYT010000008">
    <property type="protein sequence ID" value="MBC6679963.1"/>
    <property type="molecule type" value="Genomic_DNA"/>
</dbReference>
<keyword evidence="5" id="KW-1185">Reference proteome</keyword>
<evidence type="ECO:0000256" key="2">
    <source>
        <dbReference type="PIRSR" id="PIRSR613078-2"/>
    </source>
</evidence>
<evidence type="ECO:0000256" key="1">
    <source>
        <dbReference type="PIRSR" id="PIRSR613078-1"/>
    </source>
</evidence>
<evidence type="ECO:0000313" key="5">
    <source>
        <dbReference type="Proteomes" id="UP000602647"/>
    </source>
</evidence>
<dbReference type="PANTHER" id="PTHR43777">
    <property type="entry name" value="MOLYBDENUM COFACTOR CYTIDYLYLTRANSFERASE"/>
    <property type="match status" value="1"/>
</dbReference>
<dbReference type="CDD" id="cd04182">
    <property type="entry name" value="GT_2_like_f"/>
    <property type="match status" value="1"/>
</dbReference>